<protein>
    <submittedName>
        <fullName evidence="4">TIGR03986 family CRISPR-associated RAMP protein</fullName>
    </submittedName>
</protein>
<dbReference type="Pfam" id="PF03787">
    <property type="entry name" value="RAMPs"/>
    <property type="match status" value="1"/>
</dbReference>
<dbReference type="GO" id="GO:0051607">
    <property type="term" value="P:defense response to virus"/>
    <property type="evidence" value="ECO:0007669"/>
    <property type="project" value="UniProtKB-KW"/>
</dbReference>
<sequence>MISAPYNFVPLANWVHIPEWSTQVSHDWPFQDGVSGELSLTLTTHTPLLVGGQQTKAEQDKPGEVTPFQLPGGRYAIPGSSIKGMLRAVIEIAGFGRMHQVDEQRPALRDITQSDSIYATRIQGKIKTGFLSRTLDGKQEIHPCKMVRLNHRDLEQVFKIPKPIFERGSVTDKYRRWKELCATRKRDPQNILFDVDTTSKVATNLYQGKIPGTPVFTGQINESTQKTGKSKDFIFHNDTKPPISVQPKEWADFLRIHGDEEKRDEMSWPGYWKREYRAGKKVPVFYLQDEGLLRIGLAYMPKLAGDFSTWNMIDHSSTKHRAPPGQENGYDFADLLFGALGSEPTDALRGRVSCETLLCSSSNPSTTPQPPTILNGPKPSYFPNYLTQKDADPETWKLKKPNGQYVTYLETTNSSTPTLRGYKRYPTRPLDQTKVQPLDPEQKNNSKVQIQLHTLPSNIQFAGRIVFHNLKELELGALLWALTWGNNQQLRHGLGMGKSFGFGQISLALDYSKCKFFPNDPVKNLSSSSEQVESWMDLFTEHMKHATQKQEGKDWNCTTQLLNLLAMADPDSATRLPKKMELRHMSLSKKEFTESKKEQKGQLVLADYAIASGRCKPENWHPPQGTAVRKETPKVTPNEQQWSGARVTYNKNSEALTVKKDNQEATASQPEGKKLFNTLPQDLRKKIETNQFVKVKAIVSGKILIGVELDSPPENTKKE</sequence>
<reference evidence="4" key="1">
    <citation type="submission" date="2021-02" db="EMBL/GenBank/DDBJ databases">
        <title>Comparative genomics of Ferrovum myxofaciens strains, predominant extremophile bacteria forming large biofilm stalactites in acid mine ecosystems.</title>
        <authorList>
            <person name="Burkartova K."/>
            <person name="Ridl J."/>
            <person name="Pajer P."/>
            <person name="Falteisek L."/>
        </authorList>
    </citation>
    <scope>NUCLEOTIDE SEQUENCE</scope>
    <source>
        <strain evidence="4">MI1III</strain>
    </source>
</reference>
<name>A0A9E6SWX8_9PROT</name>
<evidence type="ECO:0000313" key="5">
    <source>
        <dbReference type="Proteomes" id="UP000683551"/>
    </source>
</evidence>
<dbReference type="EMBL" id="CP071137">
    <property type="protein sequence ID" value="QWY76778.1"/>
    <property type="molecule type" value="Genomic_DNA"/>
</dbReference>
<dbReference type="AlphaFoldDB" id="A0A9E6SWX8"/>
<evidence type="ECO:0000256" key="2">
    <source>
        <dbReference type="SAM" id="MobiDB-lite"/>
    </source>
</evidence>
<feature type="domain" description="CRISPR type III-associated protein" evidence="3">
    <location>
        <begin position="41"/>
        <end position="505"/>
    </location>
</feature>
<proteinExistence type="predicted"/>
<keyword evidence="1" id="KW-0051">Antiviral defense</keyword>
<dbReference type="InterPro" id="IPR005537">
    <property type="entry name" value="RAMP_III_fam"/>
</dbReference>
<organism evidence="4 5">
    <name type="scientific">Ferrovum myxofaciens</name>
    <dbReference type="NCBI Taxonomy" id="416213"/>
    <lineage>
        <taxon>Bacteria</taxon>
        <taxon>Pseudomonadati</taxon>
        <taxon>Pseudomonadota</taxon>
        <taxon>Betaproteobacteria</taxon>
        <taxon>Ferrovales</taxon>
        <taxon>Ferrovaceae</taxon>
        <taxon>Ferrovum</taxon>
    </lineage>
</organism>
<dbReference type="NCBIfam" id="TIGR03986">
    <property type="entry name" value="TIGR03986 family CRISPR-associated RAMP protein"/>
    <property type="match status" value="1"/>
</dbReference>
<evidence type="ECO:0000313" key="4">
    <source>
        <dbReference type="EMBL" id="QWY76778.1"/>
    </source>
</evidence>
<dbReference type="Proteomes" id="UP000683551">
    <property type="component" value="Chromosome"/>
</dbReference>
<dbReference type="RefSeq" id="WP_273143917.1">
    <property type="nucleotide sequence ID" value="NZ_CP070327.1"/>
</dbReference>
<dbReference type="InterPro" id="IPR023825">
    <property type="entry name" value="CRISPR-assoc_RAMP_BGP1436"/>
</dbReference>
<evidence type="ECO:0000259" key="3">
    <source>
        <dbReference type="Pfam" id="PF03787"/>
    </source>
</evidence>
<feature type="region of interest" description="Disordered" evidence="2">
    <location>
        <begin position="616"/>
        <end position="638"/>
    </location>
</feature>
<gene>
    <name evidence="4" type="ORF">JZL65_09740</name>
</gene>
<accession>A0A9E6SWX8</accession>
<evidence type="ECO:0000256" key="1">
    <source>
        <dbReference type="ARBA" id="ARBA00023118"/>
    </source>
</evidence>